<dbReference type="AlphaFoldDB" id="A0A822YIB8"/>
<accession>A0A822YIB8</accession>
<gene>
    <name evidence="1" type="ORF">HUJ06_010072</name>
</gene>
<proteinExistence type="predicted"/>
<comment type="caution">
    <text evidence="1">The sequence shown here is derived from an EMBL/GenBank/DDBJ whole genome shotgun (WGS) entry which is preliminary data.</text>
</comment>
<dbReference type="EMBL" id="DUZY01000003">
    <property type="protein sequence ID" value="DAD31221.1"/>
    <property type="molecule type" value="Genomic_DNA"/>
</dbReference>
<keyword evidence="2" id="KW-1185">Reference proteome</keyword>
<evidence type="ECO:0000313" key="1">
    <source>
        <dbReference type="EMBL" id="DAD31221.1"/>
    </source>
</evidence>
<name>A0A822YIB8_NELNU</name>
<reference evidence="1 2" key="1">
    <citation type="journal article" date="2020" name="Mol. Biol. Evol.">
        <title>Distinct Expression and Methylation Patterns for Genes with Different Fates following a Single Whole-Genome Duplication in Flowering Plants.</title>
        <authorList>
            <person name="Shi T."/>
            <person name="Rahmani R.S."/>
            <person name="Gugger P.F."/>
            <person name="Wang M."/>
            <person name="Li H."/>
            <person name="Zhang Y."/>
            <person name="Li Z."/>
            <person name="Wang Q."/>
            <person name="Van de Peer Y."/>
            <person name="Marchal K."/>
            <person name="Chen J."/>
        </authorList>
    </citation>
    <scope>NUCLEOTIDE SEQUENCE [LARGE SCALE GENOMIC DNA]</scope>
    <source>
        <tissue evidence="1">Leaf</tissue>
    </source>
</reference>
<dbReference type="Proteomes" id="UP000607653">
    <property type="component" value="Unassembled WGS sequence"/>
</dbReference>
<protein>
    <submittedName>
        <fullName evidence="1">Uncharacterized protein</fullName>
    </submittedName>
</protein>
<evidence type="ECO:0000313" key="2">
    <source>
        <dbReference type="Proteomes" id="UP000607653"/>
    </source>
</evidence>
<organism evidence="1 2">
    <name type="scientific">Nelumbo nucifera</name>
    <name type="common">Sacred lotus</name>
    <dbReference type="NCBI Taxonomy" id="4432"/>
    <lineage>
        <taxon>Eukaryota</taxon>
        <taxon>Viridiplantae</taxon>
        <taxon>Streptophyta</taxon>
        <taxon>Embryophyta</taxon>
        <taxon>Tracheophyta</taxon>
        <taxon>Spermatophyta</taxon>
        <taxon>Magnoliopsida</taxon>
        <taxon>Proteales</taxon>
        <taxon>Nelumbonaceae</taxon>
        <taxon>Nelumbo</taxon>
    </lineage>
</organism>
<sequence length="37" mass="4369">MRSPRFSQFPVPAYHQLFRCRLPVAFFPRMGCVVVDI</sequence>